<feature type="domain" description="ABC transporter" evidence="3">
    <location>
        <begin position="2"/>
        <end position="248"/>
    </location>
</feature>
<dbReference type="InterPro" id="IPR015854">
    <property type="entry name" value="ABC_transpr_LolD-like"/>
</dbReference>
<reference evidence="4 5" key="2">
    <citation type="submission" date="2008-10" db="EMBL/GenBank/DDBJ databases">
        <title>Draft genome sequence of Clostridium hiranonis (DSM 13275).</title>
        <authorList>
            <person name="Sudarsanam P."/>
            <person name="Ley R."/>
            <person name="Guruge J."/>
            <person name="Turnbaugh P.J."/>
            <person name="Mahowald M."/>
            <person name="Liep D."/>
            <person name="Gordon J."/>
        </authorList>
    </citation>
    <scope>NUCLEOTIDE SEQUENCE [LARGE SCALE GENOMIC DNA]</scope>
    <source>
        <strain evidence="4 5">DSM 13275</strain>
    </source>
</reference>
<dbReference type="InterPro" id="IPR027417">
    <property type="entry name" value="P-loop_NTPase"/>
</dbReference>
<dbReference type="Gene3D" id="3.40.50.300">
    <property type="entry name" value="P-loop containing nucleotide triphosphate hydrolases"/>
    <property type="match status" value="1"/>
</dbReference>
<evidence type="ECO:0000313" key="4">
    <source>
        <dbReference type="EMBL" id="EEA86209.1"/>
    </source>
</evidence>
<dbReference type="SMART" id="SM00382">
    <property type="entry name" value="AAA"/>
    <property type="match status" value="1"/>
</dbReference>
<dbReference type="EMBL" id="ABWP01000006">
    <property type="protein sequence ID" value="EEA86209.1"/>
    <property type="molecule type" value="Genomic_DNA"/>
</dbReference>
<dbReference type="Pfam" id="PF00005">
    <property type="entry name" value="ABC_tran"/>
    <property type="match status" value="1"/>
</dbReference>
<dbReference type="STRING" id="500633.CLOHIR_00131"/>
<dbReference type="InterPro" id="IPR003593">
    <property type="entry name" value="AAA+_ATPase"/>
</dbReference>
<dbReference type="PANTHER" id="PTHR24220">
    <property type="entry name" value="IMPORT ATP-BINDING PROTEIN"/>
    <property type="match status" value="1"/>
</dbReference>
<keyword evidence="5" id="KW-1185">Reference proteome</keyword>
<keyword evidence="1" id="KW-0547">Nucleotide-binding</keyword>
<dbReference type="OrthoDB" id="9776369at2"/>
<dbReference type="RefSeq" id="WP_006439049.1">
    <property type="nucleotide sequence ID" value="NZ_DS995355.1"/>
</dbReference>
<protein>
    <submittedName>
        <fullName evidence="4">ABC transporter, ATP-binding protein</fullName>
    </submittedName>
</protein>
<dbReference type="GO" id="GO:0016887">
    <property type="term" value="F:ATP hydrolysis activity"/>
    <property type="evidence" value="ECO:0007669"/>
    <property type="project" value="InterPro"/>
</dbReference>
<evidence type="ECO:0000313" key="5">
    <source>
        <dbReference type="Proteomes" id="UP000003178"/>
    </source>
</evidence>
<dbReference type="PANTHER" id="PTHR24220:SF692">
    <property type="entry name" value="ABC TRANSPORTER DOMAIN-CONTAINING PROTEIN"/>
    <property type="match status" value="1"/>
</dbReference>
<organism evidence="4 5">
    <name type="scientific">Peptacetobacter hiranonis (strain DSM 13275 / JCM 10541 / KCTC 15199 / TO-931)</name>
    <name type="common">Clostridium hiranonis</name>
    <dbReference type="NCBI Taxonomy" id="500633"/>
    <lineage>
        <taxon>Bacteria</taxon>
        <taxon>Bacillati</taxon>
        <taxon>Bacillota</taxon>
        <taxon>Clostridia</taxon>
        <taxon>Peptostreptococcales</taxon>
        <taxon>Peptostreptococcaceae</taxon>
        <taxon>Peptacetobacter</taxon>
    </lineage>
</organism>
<name>B6FW82_PEPHT</name>
<dbReference type="GO" id="GO:0005886">
    <property type="term" value="C:plasma membrane"/>
    <property type="evidence" value="ECO:0007669"/>
    <property type="project" value="TreeGrafter"/>
</dbReference>
<comment type="caution">
    <text evidence="4">The sequence shown here is derived from an EMBL/GenBank/DDBJ whole genome shotgun (WGS) entry which is preliminary data.</text>
</comment>
<dbReference type="AlphaFoldDB" id="B6FW82"/>
<dbReference type="InterPro" id="IPR003439">
    <property type="entry name" value="ABC_transporter-like_ATP-bd"/>
</dbReference>
<dbReference type="GO" id="GO:0005524">
    <property type="term" value="F:ATP binding"/>
    <property type="evidence" value="ECO:0007669"/>
    <property type="project" value="UniProtKB-KW"/>
</dbReference>
<accession>B6FW82</accession>
<gene>
    <name evidence="4" type="ORF">CLOHIR_00131</name>
</gene>
<dbReference type="GO" id="GO:0022857">
    <property type="term" value="F:transmembrane transporter activity"/>
    <property type="evidence" value="ECO:0007669"/>
    <property type="project" value="TreeGrafter"/>
</dbReference>
<dbReference type="SUPFAM" id="SSF52540">
    <property type="entry name" value="P-loop containing nucleoside triphosphate hydrolases"/>
    <property type="match status" value="1"/>
</dbReference>
<evidence type="ECO:0000259" key="3">
    <source>
        <dbReference type="PROSITE" id="PS50893"/>
    </source>
</evidence>
<reference evidence="4 5" key="1">
    <citation type="submission" date="2008-09" db="EMBL/GenBank/DDBJ databases">
        <authorList>
            <person name="Fulton L."/>
            <person name="Clifton S."/>
            <person name="Fulton B."/>
            <person name="Xu J."/>
            <person name="Minx P."/>
            <person name="Pepin K.H."/>
            <person name="Johnson M."/>
            <person name="Thiruvilangam P."/>
            <person name="Bhonagiri V."/>
            <person name="Nash W.E."/>
            <person name="Mardis E.R."/>
            <person name="Wilson R.K."/>
        </authorList>
    </citation>
    <scope>NUCLEOTIDE SEQUENCE [LARGE SCALE GENOMIC DNA]</scope>
    <source>
        <strain evidence="4 5">DSM 13275</strain>
    </source>
</reference>
<dbReference type="eggNOG" id="COG1101">
    <property type="taxonomic scope" value="Bacteria"/>
</dbReference>
<proteinExistence type="predicted"/>
<sequence length="251" mass="27727">MLQLKKITKTFPNPCGDDNTVLNKLSIDIPDGEFVCIVGSNGTGKSTLLNIISGLLKETSGQILLDGTDISNLPEHKKTQVISRVFQNPSLGTCPSMTVRENLSLALNKGKLLNLRKCLRHTDDTLESLLEGISLDLKKFLDTQVQFLSGGQRQSLSLIMSCLADPKVLLLDEHTAALDPKTSNEVIALTNDIVRKKNITTLMVTHNLKHALEYGDRLVMLHKGEIVMDVTGEDKKNMTVEDILEKFEYAV</sequence>
<evidence type="ECO:0000256" key="1">
    <source>
        <dbReference type="ARBA" id="ARBA00022741"/>
    </source>
</evidence>
<dbReference type="HOGENOM" id="CLU_000604_1_22_9"/>
<keyword evidence="2 4" id="KW-0067">ATP-binding</keyword>
<dbReference type="Proteomes" id="UP000003178">
    <property type="component" value="Unassembled WGS sequence"/>
</dbReference>
<evidence type="ECO:0000256" key="2">
    <source>
        <dbReference type="ARBA" id="ARBA00022840"/>
    </source>
</evidence>
<dbReference type="PROSITE" id="PS50893">
    <property type="entry name" value="ABC_TRANSPORTER_2"/>
    <property type="match status" value="1"/>
</dbReference>